<evidence type="ECO:0000256" key="4">
    <source>
        <dbReference type="SAM" id="MobiDB-lite"/>
    </source>
</evidence>
<evidence type="ECO:0000313" key="6">
    <source>
        <dbReference type="EMBL" id="GCD33305.1"/>
    </source>
</evidence>
<comment type="similarity">
    <text evidence="1">Belongs to the glycosyl hydrolase 3 family.</text>
</comment>
<accession>A0A7U9PW85</accession>
<dbReference type="PANTHER" id="PTHR30480">
    <property type="entry name" value="BETA-HEXOSAMINIDASE-RELATED"/>
    <property type="match status" value="1"/>
</dbReference>
<protein>
    <submittedName>
        <fullName evidence="6">Sugar hydrolase</fullName>
    </submittedName>
</protein>
<organism evidence="6 7">
    <name type="scientific">Streptomyces chrestomyceticus JCM 4735</name>
    <dbReference type="NCBI Taxonomy" id="1306181"/>
    <lineage>
        <taxon>Bacteria</taxon>
        <taxon>Bacillati</taxon>
        <taxon>Actinomycetota</taxon>
        <taxon>Actinomycetes</taxon>
        <taxon>Kitasatosporales</taxon>
        <taxon>Streptomycetaceae</taxon>
        <taxon>Streptomyces</taxon>
    </lineage>
</organism>
<evidence type="ECO:0000256" key="2">
    <source>
        <dbReference type="ARBA" id="ARBA00022801"/>
    </source>
</evidence>
<dbReference type="PANTHER" id="PTHR30480:SF16">
    <property type="entry name" value="GLYCOSIDE HYDROLASE FAMILY 3 DOMAIN PROTEIN"/>
    <property type="match status" value="1"/>
</dbReference>
<dbReference type="InterPro" id="IPR001764">
    <property type="entry name" value="Glyco_hydro_3_N"/>
</dbReference>
<dbReference type="InterPro" id="IPR036962">
    <property type="entry name" value="Glyco_hydro_3_N_sf"/>
</dbReference>
<sequence>MSGEHSARRSPTGTGGPPRHRWAAPPTAPFRRAVTGRGPAVRRAAAAPAAPYRKVSMRADISLVNACLLPAYAGRSPADWILRAADQGLAGVGLFGTNFPAGSGSLREEVTAPLRAVRPDLLIALDEEGGDVTRLDYLRGSVYPGSHALGAVDDTGLTREVGAAIARDLRAEGVNLCLAPCADVNSRPDNPIIGVRSFGDRPDLVARHTAAYVRGVQDAGVAATLKHFPGHGDTRTDSHAELPDIDRDAASLDAVDLPPFRAGIAAGARAVMTGHIRLSRLDGLPATLSRRIVTGLLREQLGYRGVVMTDALEMAPIVRRWGYGGAAVAALAAGADLVVLGATDGEKLLPEVHDAVQEALDRGTLTLERVAEAACRVASLRAWADPARRNGTPDPGGPAPDRHREPVGLTAARRALLAHGVPRAADGRRLHTVRLATAANLAVGDAPWGLEAPLRRLGALATATEVEPGIDPATVVPPPDDGDPLAVVVRDAERDPWQRAVLQELRARRPDLVTVEMGLAPARPLPSDAPATLFTRGAGLVNAIAAAEYLTGRAWHGPLRP</sequence>
<evidence type="ECO:0000256" key="1">
    <source>
        <dbReference type="ARBA" id="ARBA00005336"/>
    </source>
</evidence>
<gene>
    <name evidence="6" type="ORF">OEIGOIKO_01024</name>
</gene>
<dbReference type="Pfam" id="PF00933">
    <property type="entry name" value="Glyco_hydro_3"/>
    <property type="match status" value="1"/>
</dbReference>
<dbReference type="Gene3D" id="3.20.20.300">
    <property type="entry name" value="Glycoside hydrolase, family 3, N-terminal domain"/>
    <property type="match status" value="1"/>
</dbReference>
<dbReference type="GO" id="GO:0009254">
    <property type="term" value="P:peptidoglycan turnover"/>
    <property type="evidence" value="ECO:0007669"/>
    <property type="project" value="TreeGrafter"/>
</dbReference>
<name>A0A7U9PW85_9ACTN</name>
<comment type="caution">
    <text evidence="6">The sequence shown here is derived from an EMBL/GenBank/DDBJ whole genome shotgun (WGS) entry which is preliminary data.</text>
</comment>
<proteinExistence type="inferred from homology"/>
<dbReference type="InterPro" id="IPR050226">
    <property type="entry name" value="NagZ_Beta-hexosaminidase"/>
</dbReference>
<keyword evidence="2 6" id="KW-0378">Hydrolase</keyword>
<reference evidence="6 7" key="1">
    <citation type="submission" date="2018-11" db="EMBL/GenBank/DDBJ databases">
        <title>Whole genome sequence of Streptomyces chrestomyceticus NBRC 13444(T).</title>
        <authorList>
            <person name="Komaki H."/>
            <person name="Tamura T."/>
        </authorList>
    </citation>
    <scope>NUCLEOTIDE SEQUENCE [LARGE SCALE GENOMIC DNA]</scope>
    <source>
        <strain evidence="6 7">NBRC 13444</strain>
    </source>
</reference>
<keyword evidence="3" id="KW-0326">Glycosidase</keyword>
<evidence type="ECO:0000256" key="3">
    <source>
        <dbReference type="ARBA" id="ARBA00023295"/>
    </source>
</evidence>
<dbReference type="GO" id="GO:0005975">
    <property type="term" value="P:carbohydrate metabolic process"/>
    <property type="evidence" value="ECO:0007669"/>
    <property type="project" value="InterPro"/>
</dbReference>
<dbReference type="SUPFAM" id="SSF51445">
    <property type="entry name" value="(Trans)glycosidases"/>
    <property type="match status" value="1"/>
</dbReference>
<dbReference type="PRINTS" id="PR00133">
    <property type="entry name" value="GLHYDRLASE3"/>
</dbReference>
<evidence type="ECO:0000259" key="5">
    <source>
        <dbReference type="Pfam" id="PF00933"/>
    </source>
</evidence>
<feature type="region of interest" description="Disordered" evidence="4">
    <location>
        <begin position="1"/>
        <end position="39"/>
    </location>
</feature>
<dbReference type="EMBL" id="BHZC01000001">
    <property type="protein sequence ID" value="GCD33305.1"/>
    <property type="molecule type" value="Genomic_DNA"/>
</dbReference>
<evidence type="ECO:0000313" key="7">
    <source>
        <dbReference type="Proteomes" id="UP000287830"/>
    </source>
</evidence>
<dbReference type="GO" id="GO:0004553">
    <property type="term" value="F:hydrolase activity, hydrolyzing O-glycosyl compounds"/>
    <property type="evidence" value="ECO:0007669"/>
    <property type="project" value="InterPro"/>
</dbReference>
<dbReference type="AlphaFoldDB" id="A0A7U9PW85"/>
<feature type="domain" description="Glycoside hydrolase family 3 N-terminal" evidence="5">
    <location>
        <begin position="89"/>
        <end position="380"/>
    </location>
</feature>
<dbReference type="Proteomes" id="UP000287830">
    <property type="component" value="Unassembled WGS sequence"/>
</dbReference>
<dbReference type="InterPro" id="IPR017853">
    <property type="entry name" value="GH"/>
</dbReference>